<dbReference type="EMBL" id="KN839923">
    <property type="protein sequence ID" value="KIJ58598.1"/>
    <property type="molecule type" value="Genomic_DNA"/>
</dbReference>
<keyword evidence="4" id="KW-0337">GPI-anchor biosynthesis</keyword>
<dbReference type="InterPro" id="IPR002591">
    <property type="entry name" value="Phosphodiest/P_Trfase"/>
</dbReference>
<evidence type="ECO:0000256" key="7">
    <source>
        <dbReference type="ARBA" id="ARBA00022824"/>
    </source>
</evidence>
<dbReference type="HOGENOM" id="CLU_004298_1_1_1"/>
<dbReference type="GO" id="GO:0006506">
    <property type="term" value="P:GPI anchor biosynthetic process"/>
    <property type="evidence" value="ECO:0007669"/>
    <property type="project" value="UniProtKB-UniPathway"/>
</dbReference>
<evidence type="ECO:0000256" key="8">
    <source>
        <dbReference type="ARBA" id="ARBA00022989"/>
    </source>
</evidence>
<dbReference type="SUPFAM" id="SSF53649">
    <property type="entry name" value="Alkaline phosphatase-like"/>
    <property type="match status" value="1"/>
</dbReference>
<comment type="subcellular location">
    <subcellularLocation>
        <location evidence="1">Endoplasmic reticulum membrane</location>
        <topology evidence="1">Multi-pass membrane protein</topology>
    </subcellularLocation>
</comment>
<dbReference type="GO" id="GO:0051377">
    <property type="term" value="F:mannose-ethanolamine phosphotransferase activity"/>
    <property type="evidence" value="ECO:0007669"/>
    <property type="project" value="InterPro"/>
</dbReference>
<dbReference type="Gene3D" id="3.40.720.10">
    <property type="entry name" value="Alkaline Phosphatase, subunit A"/>
    <property type="match status" value="1"/>
</dbReference>
<gene>
    <name evidence="12" type="ORF">HYDPIDRAFT_102314</name>
</gene>
<evidence type="ECO:0000256" key="9">
    <source>
        <dbReference type="ARBA" id="ARBA00023136"/>
    </source>
</evidence>
<protein>
    <submittedName>
        <fullName evidence="12">Uncharacterized protein</fullName>
    </submittedName>
</protein>
<keyword evidence="9 11" id="KW-0472">Membrane</keyword>
<comment type="similarity">
    <text evidence="3">Belongs to the PIGG/PIGN/PIGO family. PIGO subfamily.</text>
</comment>
<sequence length="979" mass="105848">MSRELRLLLWLFLVHCVGIYLFTKGFLLSRLSLSDRSSCTNDTCTSLATHKRAVLLVIDALRFDFISAHPPDPPSPYHHNILTLPRELTAAHPDHSFIFNAYADPPTTTLQRIKGLTTGSLPTFVDVGDSFGGSAIHEDSLIHQLNAAGRKVALAGDNTWTTLFPDFLAHNMSFPFDSFNVEDLHTVDEGVIHHLLPLVERHAQDWGLAIAHGLGVDHAGHRVGPDHPVMQAKLQQMNNFLADVVSALDEDTLLVLLGDHGMDRTGNHGGDSILETMSAVWIYSKGPPLSLGSATLPESILPTTVFPGETVPQRSIQQIDLVPTLSLLLGLPIPFNNLGSVVPEVFNRAGWGVREALELNARQIKRYLDTYRASPSGSELDGAWLELSNGWSAAQNRGYDDAITALSDFNRLALSTCRTLWAQFSLALIGAGLVVIASSIGAAYCVYTFLGEAGEQWEEILDRWLASSLRAGLGGLTLGGIVYIPLRRFLDGVYLHHAVLFGGALASTLTLVYTARPSLSRRLFTFTPIILILHTLCFASNSYTIWEDPIVLFLLLTSLVPSVLTGLTAPTPRLRSRILGFSALFAVCVRLMALSTVCREEQNPWCAVTFYTSPTSSAPPVLALVLAPLGALAVPYIIRRVLGTSKSDRGLAAVWIPWVLSPALSAGTAFWVMEWAQATGYFGEGGGAFLREVRTGIAWVTVGMMVLGSVALWWASPVCLEVNTEVRAGDGEKEVTVLGFANAFGSPYLVFWTIFLSTVWLCTQLTGQTVLGLSTIALLAHLEIVDSVRDAHALNDAFSRNPTTALDLNALRRELSFSEIIPLALLATHTFHGTGHQPTIPSLQWKSAFILTSTVSFPSSHLSVIANTLGPHFLLGLGAPLLALWNLPPLPILPHTRGAAVLRAALGAGLYFAVVGLASAGCAAGFRRHLMVWKVWAPRWVFAALEVGAVDLGVVVGVGLGFGRVREKVGRVFEGVGRG</sequence>
<keyword evidence="10" id="KW-0325">Glycoprotein</keyword>
<dbReference type="PANTHER" id="PTHR23071">
    <property type="entry name" value="PHOSPHATIDYLINOSITOL GLYCAN"/>
    <property type="match status" value="1"/>
</dbReference>
<evidence type="ECO:0000256" key="5">
    <source>
        <dbReference type="ARBA" id="ARBA00022679"/>
    </source>
</evidence>
<evidence type="ECO:0000256" key="4">
    <source>
        <dbReference type="ARBA" id="ARBA00022502"/>
    </source>
</evidence>
<keyword evidence="7" id="KW-0256">Endoplasmic reticulum</keyword>
<dbReference type="InterPro" id="IPR017850">
    <property type="entry name" value="Alkaline_phosphatase_core_sf"/>
</dbReference>
<feature type="transmembrane region" description="Helical" evidence="11">
    <location>
        <begin position="523"/>
        <end position="544"/>
    </location>
</feature>
<accession>A0A0C9VYX1</accession>
<feature type="transmembrane region" description="Helical" evidence="11">
    <location>
        <begin position="550"/>
        <end position="569"/>
    </location>
</feature>
<reference evidence="12 13" key="1">
    <citation type="submission" date="2014-04" db="EMBL/GenBank/DDBJ databases">
        <title>Evolutionary Origins and Diversification of the Mycorrhizal Mutualists.</title>
        <authorList>
            <consortium name="DOE Joint Genome Institute"/>
            <consortium name="Mycorrhizal Genomics Consortium"/>
            <person name="Kohler A."/>
            <person name="Kuo A."/>
            <person name="Nagy L.G."/>
            <person name="Floudas D."/>
            <person name="Copeland A."/>
            <person name="Barry K.W."/>
            <person name="Cichocki N."/>
            <person name="Veneault-Fourrey C."/>
            <person name="LaButti K."/>
            <person name="Lindquist E.A."/>
            <person name="Lipzen A."/>
            <person name="Lundell T."/>
            <person name="Morin E."/>
            <person name="Murat C."/>
            <person name="Riley R."/>
            <person name="Ohm R."/>
            <person name="Sun H."/>
            <person name="Tunlid A."/>
            <person name="Henrissat B."/>
            <person name="Grigoriev I.V."/>
            <person name="Hibbett D.S."/>
            <person name="Martin F."/>
        </authorList>
    </citation>
    <scope>NUCLEOTIDE SEQUENCE [LARGE SCALE GENOMIC DNA]</scope>
    <source>
        <strain evidence="12 13">MD-312</strain>
    </source>
</reference>
<dbReference type="AlphaFoldDB" id="A0A0C9VYX1"/>
<name>A0A0C9VYX1_9AGAM</name>
<feature type="transmembrane region" description="Helical" evidence="11">
    <location>
        <begin position="735"/>
        <end position="755"/>
    </location>
</feature>
<feature type="transmembrane region" description="Helical" evidence="11">
    <location>
        <begin position="492"/>
        <end position="511"/>
    </location>
</feature>
<feature type="transmembrane region" description="Helical" evidence="11">
    <location>
        <begin position="468"/>
        <end position="486"/>
    </location>
</feature>
<evidence type="ECO:0000313" key="12">
    <source>
        <dbReference type="EMBL" id="KIJ58598.1"/>
    </source>
</evidence>
<evidence type="ECO:0000256" key="6">
    <source>
        <dbReference type="ARBA" id="ARBA00022692"/>
    </source>
</evidence>
<evidence type="ECO:0000256" key="3">
    <source>
        <dbReference type="ARBA" id="ARBA00008695"/>
    </source>
</evidence>
<dbReference type="Proteomes" id="UP000053820">
    <property type="component" value="Unassembled WGS sequence"/>
</dbReference>
<keyword evidence="13" id="KW-1185">Reference proteome</keyword>
<evidence type="ECO:0000256" key="1">
    <source>
        <dbReference type="ARBA" id="ARBA00004477"/>
    </source>
</evidence>
<dbReference type="CDD" id="cd16023">
    <property type="entry name" value="GPI_EPT_3"/>
    <property type="match status" value="1"/>
</dbReference>
<evidence type="ECO:0000256" key="10">
    <source>
        <dbReference type="ARBA" id="ARBA00023180"/>
    </source>
</evidence>
<comment type="pathway">
    <text evidence="2">Glycolipid biosynthesis; glycosylphosphatidylinositol-anchor biosynthesis.</text>
</comment>
<feature type="transmembrane region" description="Helical" evidence="11">
    <location>
        <begin position="869"/>
        <end position="888"/>
    </location>
</feature>
<dbReference type="InterPro" id="IPR039524">
    <property type="entry name" value="PIGO/GPI13"/>
</dbReference>
<dbReference type="InterPro" id="IPR037675">
    <property type="entry name" value="PIG-O_N"/>
</dbReference>
<feature type="transmembrane region" description="Helical" evidence="11">
    <location>
        <begin position="420"/>
        <end position="447"/>
    </location>
</feature>
<keyword evidence="6 11" id="KW-0812">Transmembrane</keyword>
<proteinExistence type="inferred from homology"/>
<feature type="transmembrane region" description="Helical" evidence="11">
    <location>
        <begin position="900"/>
        <end position="920"/>
    </location>
</feature>
<dbReference type="UniPathway" id="UPA00196"/>
<keyword evidence="8 11" id="KW-1133">Transmembrane helix</keyword>
<feature type="transmembrane region" description="Helical" evidence="11">
    <location>
        <begin position="693"/>
        <end position="714"/>
    </location>
</feature>
<evidence type="ECO:0000256" key="2">
    <source>
        <dbReference type="ARBA" id="ARBA00004687"/>
    </source>
</evidence>
<dbReference type="GO" id="GO:0005789">
    <property type="term" value="C:endoplasmic reticulum membrane"/>
    <property type="evidence" value="ECO:0007669"/>
    <property type="project" value="UniProtKB-SubCell"/>
</dbReference>
<feature type="transmembrane region" description="Helical" evidence="11">
    <location>
        <begin position="940"/>
        <end position="962"/>
    </location>
</feature>
<dbReference type="OrthoDB" id="272139at2759"/>
<keyword evidence="5" id="KW-0808">Transferase</keyword>
<evidence type="ECO:0000313" key="13">
    <source>
        <dbReference type="Proteomes" id="UP000053820"/>
    </source>
</evidence>
<feature type="transmembrane region" description="Helical" evidence="11">
    <location>
        <begin position="7"/>
        <end position="28"/>
    </location>
</feature>
<dbReference type="Pfam" id="PF01663">
    <property type="entry name" value="Phosphodiest"/>
    <property type="match status" value="1"/>
</dbReference>
<dbReference type="PANTHER" id="PTHR23071:SF1">
    <property type="entry name" value="GPI ETHANOLAMINE PHOSPHATE TRANSFERASE 3"/>
    <property type="match status" value="1"/>
</dbReference>
<organism evidence="12 13">
    <name type="scientific">Hydnomerulius pinastri MD-312</name>
    <dbReference type="NCBI Taxonomy" id="994086"/>
    <lineage>
        <taxon>Eukaryota</taxon>
        <taxon>Fungi</taxon>
        <taxon>Dikarya</taxon>
        <taxon>Basidiomycota</taxon>
        <taxon>Agaricomycotina</taxon>
        <taxon>Agaricomycetes</taxon>
        <taxon>Agaricomycetidae</taxon>
        <taxon>Boletales</taxon>
        <taxon>Boletales incertae sedis</taxon>
        <taxon>Leucogyrophana</taxon>
    </lineage>
</organism>
<feature type="transmembrane region" description="Helical" evidence="11">
    <location>
        <begin position="650"/>
        <end position="673"/>
    </location>
</feature>
<feature type="transmembrane region" description="Helical" evidence="11">
    <location>
        <begin position="617"/>
        <end position="638"/>
    </location>
</feature>
<feature type="transmembrane region" description="Helical" evidence="11">
    <location>
        <begin position="578"/>
        <end position="597"/>
    </location>
</feature>
<evidence type="ECO:0000256" key="11">
    <source>
        <dbReference type="SAM" id="Phobius"/>
    </source>
</evidence>